<dbReference type="AlphaFoldDB" id="A0A917STI0"/>
<feature type="compositionally biased region" description="Low complexity" evidence="3">
    <location>
        <begin position="177"/>
        <end position="188"/>
    </location>
</feature>
<evidence type="ECO:0000313" key="5">
    <source>
        <dbReference type="Proteomes" id="UP000655208"/>
    </source>
</evidence>
<evidence type="ECO:0000256" key="1">
    <source>
        <dbReference type="ARBA" id="ARBA00022517"/>
    </source>
</evidence>
<reference evidence="4" key="1">
    <citation type="journal article" date="2014" name="Int. J. Syst. Evol. Microbiol.">
        <title>Complete genome sequence of Corynebacterium casei LMG S-19264T (=DSM 44701T), isolated from a smear-ripened cheese.</title>
        <authorList>
            <consortium name="US DOE Joint Genome Institute (JGI-PGF)"/>
            <person name="Walter F."/>
            <person name="Albersmeier A."/>
            <person name="Kalinowski J."/>
            <person name="Ruckert C."/>
        </authorList>
    </citation>
    <scope>NUCLEOTIDE SEQUENCE</scope>
    <source>
        <strain evidence="4">CGMCC 4.7308</strain>
    </source>
</reference>
<dbReference type="HAMAP" id="MF_00003">
    <property type="entry name" value="RbfA"/>
    <property type="match status" value="1"/>
</dbReference>
<name>A0A917STI0_9ACTN</name>
<comment type="function">
    <text evidence="2">One of several proteins that assist in the late maturation steps of the functional core of the 30S ribosomal subunit. Associates with free 30S ribosomal subunits (but not with 30S subunits that are part of 70S ribosomes or polysomes). Required for efficient processing of 16S rRNA. May interact with the 5'-terminal helix region of 16S rRNA.</text>
</comment>
<evidence type="ECO:0000313" key="4">
    <source>
        <dbReference type="EMBL" id="GGL95483.1"/>
    </source>
</evidence>
<feature type="compositionally biased region" description="Acidic residues" evidence="3">
    <location>
        <begin position="142"/>
        <end position="156"/>
    </location>
</feature>
<dbReference type="GO" id="GO:0030490">
    <property type="term" value="P:maturation of SSU-rRNA"/>
    <property type="evidence" value="ECO:0007669"/>
    <property type="project" value="UniProtKB-UniRule"/>
</dbReference>
<dbReference type="GO" id="GO:0043024">
    <property type="term" value="F:ribosomal small subunit binding"/>
    <property type="evidence" value="ECO:0007669"/>
    <property type="project" value="TreeGrafter"/>
</dbReference>
<keyword evidence="2" id="KW-0963">Cytoplasm</keyword>
<dbReference type="InterPro" id="IPR015946">
    <property type="entry name" value="KH_dom-like_a/b"/>
</dbReference>
<dbReference type="GO" id="GO:0005829">
    <property type="term" value="C:cytosol"/>
    <property type="evidence" value="ECO:0007669"/>
    <property type="project" value="TreeGrafter"/>
</dbReference>
<comment type="subcellular location">
    <subcellularLocation>
        <location evidence="2">Cytoplasm</location>
    </subcellularLocation>
</comment>
<dbReference type="PANTHER" id="PTHR33515:SF1">
    <property type="entry name" value="RIBOSOME-BINDING FACTOR A, CHLOROPLASTIC-RELATED"/>
    <property type="match status" value="1"/>
</dbReference>
<comment type="similarity">
    <text evidence="2">Belongs to the RbfA family.</text>
</comment>
<evidence type="ECO:0000256" key="2">
    <source>
        <dbReference type="HAMAP-Rule" id="MF_00003"/>
    </source>
</evidence>
<dbReference type="InterPro" id="IPR023799">
    <property type="entry name" value="RbfA_dom_sf"/>
</dbReference>
<organism evidence="4 5">
    <name type="scientific">Nakamurella endophytica</name>
    <dbReference type="NCBI Taxonomy" id="1748367"/>
    <lineage>
        <taxon>Bacteria</taxon>
        <taxon>Bacillati</taxon>
        <taxon>Actinomycetota</taxon>
        <taxon>Actinomycetes</taxon>
        <taxon>Nakamurellales</taxon>
        <taxon>Nakamurellaceae</taxon>
        <taxon>Nakamurella</taxon>
    </lineage>
</organism>
<keyword evidence="1 2" id="KW-0690">Ribosome biogenesis</keyword>
<sequence length="196" mass="20696">MADAPRARRLAKRIAEIVATELEHQVKDPRLAMATITAATLTPDLREAVVYYTVYGGEEEQQATAAALASATGVLRTAVGRQTGVRYTPSLTFRADAVPEHAQHIEELLAAARASDAAVAEQAAGASYAGEADPYRTPRTDLDDDESDGESDEDDVTDAHADADEPFDEDDADPARARTGAIASAAPAQQHGVPAR</sequence>
<comment type="caution">
    <text evidence="4">The sequence shown here is derived from an EMBL/GenBank/DDBJ whole genome shotgun (WGS) entry which is preliminary data.</text>
</comment>
<comment type="subunit">
    <text evidence="2">Monomer. Binds 30S ribosomal subunits, but not 50S ribosomal subunits or 70S ribosomes.</text>
</comment>
<keyword evidence="5" id="KW-1185">Reference proteome</keyword>
<dbReference type="InterPro" id="IPR000238">
    <property type="entry name" value="RbfA"/>
</dbReference>
<dbReference type="InterPro" id="IPR020053">
    <property type="entry name" value="Ribosome-bd_factorA_CS"/>
</dbReference>
<evidence type="ECO:0000256" key="3">
    <source>
        <dbReference type="SAM" id="MobiDB-lite"/>
    </source>
</evidence>
<feature type="region of interest" description="Disordered" evidence="3">
    <location>
        <begin position="124"/>
        <end position="196"/>
    </location>
</feature>
<protein>
    <recommendedName>
        <fullName evidence="2">Ribosome-binding factor A</fullName>
    </recommendedName>
</protein>
<reference evidence="4" key="2">
    <citation type="submission" date="2020-09" db="EMBL/GenBank/DDBJ databases">
        <authorList>
            <person name="Sun Q."/>
            <person name="Zhou Y."/>
        </authorList>
    </citation>
    <scope>NUCLEOTIDE SEQUENCE</scope>
    <source>
        <strain evidence="4">CGMCC 4.7308</strain>
    </source>
</reference>
<dbReference type="PROSITE" id="PS01319">
    <property type="entry name" value="RBFA"/>
    <property type="match status" value="1"/>
</dbReference>
<dbReference type="NCBIfam" id="TIGR00082">
    <property type="entry name" value="rbfA"/>
    <property type="match status" value="1"/>
</dbReference>
<dbReference type="Gene3D" id="3.30.300.20">
    <property type="match status" value="1"/>
</dbReference>
<dbReference type="Proteomes" id="UP000655208">
    <property type="component" value="Unassembled WGS sequence"/>
</dbReference>
<dbReference type="RefSeq" id="WP_188940729.1">
    <property type="nucleotide sequence ID" value="NZ_BMNA01000002.1"/>
</dbReference>
<dbReference type="Pfam" id="PF02033">
    <property type="entry name" value="RBFA"/>
    <property type="match status" value="1"/>
</dbReference>
<dbReference type="EMBL" id="BMNA01000002">
    <property type="protein sequence ID" value="GGL95483.1"/>
    <property type="molecule type" value="Genomic_DNA"/>
</dbReference>
<accession>A0A917STI0</accession>
<dbReference type="PANTHER" id="PTHR33515">
    <property type="entry name" value="RIBOSOME-BINDING FACTOR A, CHLOROPLASTIC-RELATED"/>
    <property type="match status" value="1"/>
</dbReference>
<proteinExistence type="inferred from homology"/>
<gene>
    <name evidence="2 4" type="primary">rbfA</name>
    <name evidence="4" type="ORF">GCM10011594_13890</name>
</gene>
<dbReference type="SUPFAM" id="SSF89919">
    <property type="entry name" value="Ribosome-binding factor A, RbfA"/>
    <property type="match status" value="1"/>
</dbReference>